<sequence length="1934" mass="218841">MNPDKSMDISQQTYETRSHVSGSRYSGHSSRSSASSAGLRARAKAEAARAALSYVEKEADMIRQKAELEANMHILQIQKAAVSASAEAAVYETAFGLEGDQLHDVPEVAIHDPVQRTQEYVQKHTLDQVKTEYPSIEPISSTVPQFHNSTYKQPVPDTSEAPPAAHDDSKNVPASKVRVQENMDYANPQYPSSDPGYHTPSVRNVPLGSSESNDLAKYLIRRELVSTGLLTFDDRPENYWAWKTSFQGITRDLNLTAREELDLLTKWLGPDSSRQAQRIRSVHVHNPSAGVRMVWQRLEDCYGSPEVIENALMKKLDDFPKMSNKDNLKLRELGDILLEVNAAKTEGYLPGLAYLDTTRGVKSIIEKLPYSLQDKWISQGSRYKEVNHVPFPPFSFFTNFIVNQAKIRNDRSFIFSTYSNQMPAHTEKTGAKYGNRPSVSVRRTEVLATDSAVQITNSEKKSLDPDSPCPIHRKPHPLSKCRGFRSKHIDERKAYLKENNICFKCCASTKHFAKDCKANIKCSECKSDQHISALHPGPAPWTSETIVTVKEHGGEDNEPISSTVVSKCTEVCAEGTRPRSCSKICLVTVYPSNKPDCSVNMYAVLDDQSNRSLAKSEFFTVFNISGEAFSYTLKTCSGTMVKTGRRVSNFTIQSIDGKSQLELPTLIECDMLPDDRSEIPTPEITQHFPHLESLADKIPALDPNAQILLLLGRDILRVHKVREQVNGPHNAPYAQRLDLGWVIVGEVCLGGTHPSMGVNSFKTNVLPSGRTSLFSPCSSFMQIKENFNACKRPFNPALCYVKTATHSMDSLDHNVFVTTPNDEKPATSIEDNMFLDIVEKEMFIDETNHWVAPLPFRSPRLRLPNNREQAQKRLLALQHSFRKKPEMKEHFVTFMRKIFSQDQAEPAPPLQPDEESWYLPIFGVYHPQKPGQIRVVFDSSSQYQGISLNDVLLSGPDLNNTLLGVLMRFRKEQVAVTTDVQQMFYCFMVREDHRNYLRFLWYQDNDLSQEISEFRMKVHVFGNSPSPAIATYGLRQIAKRGESEYGKDVKQFILRNFYVDDGLISVPTEAEAISLLQRARDMLAESNLKLHKVASNRSAVMEAFPADDRAKELKDLVLGVDPLPLQRSLGVSWNLQTDSFTFQVSREVKPFTRRGILATVNSLYDPLGFATPITVQGKALVRELSVDQCDWDTPLSPDKETQWRTWTEDLIHLEGFSIPRPYVPVLFTATRRKEVCVFSDASTMAIAAVAYLKVTDSDGQCHVGFIMGKSKLAPKPAHTVPRLELCAAVLSVELAEQIVEEMDFEPDAVEYYTDSKIVLGYIHNTSRRFYVYVSNRINRIRKSTSPDQWHYVTTIQNPADHGTRPIQATHFKHTNWFSGPDFLYYSVTSHQPEANTFDLVEPGSDSEIRPEVTALATEVHERQLDSHRFLRFSNWKSLVRGITRLIHISKSFSSNTQKDSCKGWHCCRKLCHPLDYLQAETVIVKCVQQEVFSEEIKSLSRTKKVTDQSLIKCLNPIIDKEGLLRVGGRLSNSDMAESEKHPLIIPASHHIATLLVKHYHEKVAHQGRHFTEGALCSAGLWITRARKLVSSIVHKCVICRMLRGKVQEQKMSDLPPDRHVVAPPFSHVGLDVFGPWNVMYRYTRGHSAQSKRWAVMFTCLSTRAVHLEVLESMSSSSFINALRRFLSIRGPVKQFRSDNGTNFVGACKELQINSEDPEIQNYLFEQRCTWTFNAPHSSHMGGVWERMIGIARRILDSMLAQGKNVRLSHEVLITLLAEVTAIMNARPLVNISMDPEKPEVLTPGMLLTQKACPISAPPGEFTLKDLYKCQWKQVQNLADTFWKRWKQEYLSSLQTRRKWKEEKPNVQEGHVVLLKDPQAKRNEWPMGLIVKAIPSGDGKVRKVEVKVINHGVAKVYLRPVSDLIVLFHSKKLSD</sequence>
<keyword evidence="3" id="KW-1185">Reference proteome</keyword>
<name>A0A8J1L4D3_XENLA</name>
<dbReference type="PANTHER" id="PTHR47331">
    <property type="entry name" value="PHD-TYPE DOMAIN-CONTAINING PROTEIN"/>
    <property type="match status" value="1"/>
</dbReference>
<dbReference type="InterPro" id="IPR012337">
    <property type="entry name" value="RNaseH-like_sf"/>
</dbReference>
<dbReference type="InterPro" id="IPR008042">
    <property type="entry name" value="Retrotrans_Pao"/>
</dbReference>
<dbReference type="OrthoDB" id="9900358at2759"/>
<dbReference type="PANTHER" id="PTHR47331:SF6">
    <property type="entry name" value="DOUBLECORTIN DOMAIN-CONTAINING PROTEIN"/>
    <property type="match status" value="1"/>
</dbReference>
<dbReference type="Proteomes" id="UP000186698">
    <property type="component" value="Chromosome 6S"/>
</dbReference>
<dbReference type="PROSITE" id="PS50994">
    <property type="entry name" value="INTEGRASE"/>
    <property type="match status" value="1"/>
</dbReference>
<dbReference type="InterPro" id="IPR040676">
    <property type="entry name" value="DUF5641"/>
</dbReference>
<dbReference type="Pfam" id="PF05380">
    <property type="entry name" value="Peptidase_A17"/>
    <property type="match status" value="1"/>
</dbReference>
<evidence type="ECO:0000256" key="1">
    <source>
        <dbReference type="SAM" id="MobiDB-lite"/>
    </source>
</evidence>
<dbReference type="SUPFAM" id="SSF53098">
    <property type="entry name" value="Ribonuclease H-like"/>
    <property type="match status" value="1"/>
</dbReference>
<dbReference type="InterPro" id="IPR001584">
    <property type="entry name" value="Integrase_cat-core"/>
</dbReference>
<feature type="compositionally biased region" description="Low complexity" evidence="1">
    <location>
        <begin position="19"/>
        <end position="40"/>
    </location>
</feature>
<dbReference type="RefSeq" id="XP_041423445.1">
    <property type="nucleotide sequence ID" value="XM_041567511.1"/>
</dbReference>
<dbReference type="Gene3D" id="3.30.420.10">
    <property type="entry name" value="Ribonuclease H-like superfamily/Ribonuclease H"/>
    <property type="match status" value="1"/>
</dbReference>
<reference evidence="4" key="1">
    <citation type="submission" date="2025-08" db="UniProtKB">
        <authorList>
            <consortium name="RefSeq"/>
        </authorList>
    </citation>
    <scope>IDENTIFICATION</scope>
    <source>
        <strain evidence="4">J_2021</strain>
        <tissue evidence="4">Erythrocytes</tissue>
    </source>
</reference>
<feature type="region of interest" description="Disordered" evidence="1">
    <location>
        <begin position="1"/>
        <end position="42"/>
    </location>
</feature>
<dbReference type="GO" id="GO:0003676">
    <property type="term" value="F:nucleic acid binding"/>
    <property type="evidence" value="ECO:0007669"/>
    <property type="project" value="InterPro"/>
</dbReference>
<gene>
    <name evidence="4" type="primary">LOC121395027</name>
</gene>
<dbReference type="KEGG" id="xla:121395027"/>
<feature type="domain" description="Integrase catalytic" evidence="2">
    <location>
        <begin position="1620"/>
        <end position="1811"/>
    </location>
</feature>
<dbReference type="GO" id="GO:0015074">
    <property type="term" value="P:DNA integration"/>
    <property type="evidence" value="ECO:0007669"/>
    <property type="project" value="InterPro"/>
</dbReference>
<proteinExistence type="predicted"/>
<feature type="compositionally biased region" description="Polar residues" evidence="1">
    <location>
        <begin position="139"/>
        <end position="152"/>
    </location>
</feature>
<accession>A0A8J1L4D3</accession>
<dbReference type="Pfam" id="PF18701">
    <property type="entry name" value="DUF5641"/>
    <property type="match status" value="1"/>
</dbReference>
<protein>
    <submittedName>
        <fullName evidence="4">Uncharacterized protein LOC121395027</fullName>
    </submittedName>
</protein>
<dbReference type="SUPFAM" id="SSF56672">
    <property type="entry name" value="DNA/RNA polymerases"/>
    <property type="match status" value="1"/>
</dbReference>
<dbReference type="InterPro" id="IPR043502">
    <property type="entry name" value="DNA/RNA_pol_sf"/>
</dbReference>
<dbReference type="CDD" id="cd01644">
    <property type="entry name" value="RT_pepA17"/>
    <property type="match status" value="1"/>
</dbReference>
<organism evidence="3 4">
    <name type="scientific">Xenopus laevis</name>
    <name type="common">African clawed frog</name>
    <dbReference type="NCBI Taxonomy" id="8355"/>
    <lineage>
        <taxon>Eukaryota</taxon>
        <taxon>Metazoa</taxon>
        <taxon>Chordata</taxon>
        <taxon>Craniata</taxon>
        <taxon>Vertebrata</taxon>
        <taxon>Euteleostomi</taxon>
        <taxon>Amphibia</taxon>
        <taxon>Batrachia</taxon>
        <taxon>Anura</taxon>
        <taxon>Pipoidea</taxon>
        <taxon>Pipidae</taxon>
        <taxon>Xenopodinae</taxon>
        <taxon>Xenopus</taxon>
        <taxon>Xenopus</taxon>
    </lineage>
</organism>
<evidence type="ECO:0000313" key="4">
    <source>
        <dbReference type="RefSeq" id="XP_041423445.1"/>
    </source>
</evidence>
<evidence type="ECO:0000259" key="2">
    <source>
        <dbReference type="PROSITE" id="PS50994"/>
    </source>
</evidence>
<dbReference type="InterPro" id="IPR036397">
    <property type="entry name" value="RNaseH_sf"/>
</dbReference>
<feature type="region of interest" description="Disordered" evidence="1">
    <location>
        <begin position="139"/>
        <end position="173"/>
    </location>
</feature>
<dbReference type="GeneID" id="121395027"/>
<evidence type="ECO:0000313" key="3">
    <source>
        <dbReference type="Proteomes" id="UP000186698"/>
    </source>
</evidence>